<reference evidence="9" key="1">
    <citation type="journal article" date="2019" name="Int. J. Syst. Evol. Microbiol.">
        <title>The Global Catalogue of Microorganisms (GCM) 10K type strain sequencing project: providing services to taxonomists for standard genome sequencing and annotation.</title>
        <authorList>
            <consortium name="The Broad Institute Genomics Platform"/>
            <consortium name="The Broad Institute Genome Sequencing Center for Infectious Disease"/>
            <person name="Wu L."/>
            <person name="Ma J."/>
        </authorList>
    </citation>
    <scope>NUCLEOTIDE SEQUENCE [LARGE SCALE GENOMIC DNA]</scope>
    <source>
        <strain evidence="9">JCM 14545</strain>
    </source>
</reference>
<keyword evidence="4 6" id="KW-0472">Membrane</keyword>
<keyword evidence="2 6" id="KW-0812">Transmembrane</keyword>
<keyword evidence="9" id="KW-1185">Reference proteome</keyword>
<dbReference type="PIRSF" id="PIRSF006648">
    <property type="entry name" value="DrrB"/>
    <property type="match status" value="1"/>
</dbReference>
<organism evidence="8 9">
    <name type="scientific">Amycolatopsis minnesotensis</name>
    <dbReference type="NCBI Taxonomy" id="337894"/>
    <lineage>
        <taxon>Bacteria</taxon>
        <taxon>Bacillati</taxon>
        <taxon>Actinomycetota</taxon>
        <taxon>Actinomycetes</taxon>
        <taxon>Pseudonocardiales</taxon>
        <taxon>Pseudonocardiaceae</taxon>
        <taxon>Amycolatopsis</taxon>
    </lineage>
</organism>
<gene>
    <name evidence="8" type="ORF">GCM10009754_53890</name>
</gene>
<dbReference type="RefSeq" id="WP_344424592.1">
    <property type="nucleotide sequence ID" value="NZ_BAAANN010000023.1"/>
</dbReference>
<dbReference type="InterPro" id="IPR051784">
    <property type="entry name" value="Nod_factor_ABC_transporter"/>
</dbReference>
<dbReference type="InterPro" id="IPR013525">
    <property type="entry name" value="ABC2_TM"/>
</dbReference>
<evidence type="ECO:0000256" key="2">
    <source>
        <dbReference type="ARBA" id="ARBA00022692"/>
    </source>
</evidence>
<evidence type="ECO:0000256" key="3">
    <source>
        <dbReference type="ARBA" id="ARBA00022989"/>
    </source>
</evidence>
<accession>A0ABP5D218</accession>
<evidence type="ECO:0000313" key="8">
    <source>
        <dbReference type="EMBL" id="GAA1972539.1"/>
    </source>
</evidence>
<feature type="transmembrane region" description="Helical" evidence="6">
    <location>
        <begin position="109"/>
        <end position="133"/>
    </location>
</feature>
<evidence type="ECO:0000256" key="4">
    <source>
        <dbReference type="ARBA" id="ARBA00023136"/>
    </source>
</evidence>
<evidence type="ECO:0000256" key="6">
    <source>
        <dbReference type="SAM" id="Phobius"/>
    </source>
</evidence>
<evidence type="ECO:0000256" key="1">
    <source>
        <dbReference type="ARBA" id="ARBA00004141"/>
    </source>
</evidence>
<comment type="subcellular location">
    <subcellularLocation>
        <location evidence="1">Membrane</location>
        <topology evidence="1">Multi-pass membrane protein</topology>
    </subcellularLocation>
</comment>
<feature type="transmembrane region" description="Helical" evidence="6">
    <location>
        <begin position="227"/>
        <end position="249"/>
    </location>
</feature>
<evidence type="ECO:0000256" key="5">
    <source>
        <dbReference type="ARBA" id="ARBA00023251"/>
    </source>
</evidence>
<dbReference type="Proteomes" id="UP001501116">
    <property type="component" value="Unassembled WGS sequence"/>
</dbReference>
<name>A0ABP5D218_9PSEU</name>
<dbReference type="EMBL" id="BAAANN010000023">
    <property type="protein sequence ID" value="GAA1972539.1"/>
    <property type="molecule type" value="Genomic_DNA"/>
</dbReference>
<evidence type="ECO:0000259" key="7">
    <source>
        <dbReference type="Pfam" id="PF01061"/>
    </source>
</evidence>
<dbReference type="InterPro" id="IPR000412">
    <property type="entry name" value="ABC_2_transport"/>
</dbReference>
<feature type="transmembrane region" description="Helical" evidence="6">
    <location>
        <begin position="63"/>
        <end position="88"/>
    </location>
</feature>
<dbReference type="PANTHER" id="PTHR43229">
    <property type="entry name" value="NODULATION PROTEIN J"/>
    <property type="match status" value="1"/>
</dbReference>
<protein>
    <submittedName>
        <fullName evidence="8">ABC transporter permease</fullName>
    </submittedName>
</protein>
<proteinExistence type="predicted"/>
<feature type="transmembrane region" description="Helical" evidence="6">
    <location>
        <begin position="145"/>
        <end position="169"/>
    </location>
</feature>
<evidence type="ECO:0000313" key="9">
    <source>
        <dbReference type="Proteomes" id="UP001501116"/>
    </source>
</evidence>
<feature type="transmembrane region" description="Helical" evidence="6">
    <location>
        <begin position="32"/>
        <end position="51"/>
    </location>
</feature>
<comment type="caution">
    <text evidence="8">The sequence shown here is derived from an EMBL/GenBank/DDBJ whole genome shotgun (WGS) entry which is preliminary data.</text>
</comment>
<keyword evidence="5" id="KW-0046">Antibiotic resistance</keyword>
<dbReference type="Pfam" id="PF01061">
    <property type="entry name" value="ABC2_membrane"/>
    <property type="match status" value="1"/>
</dbReference>
<keyword evidence="3 6" id="KW-1133">Transmembrane helix</keyword>
<feature type="domain" description="ABC-2 type transporter transmembrane" evidence="7">
    <location>
        <begin position="21"/>
        <end position="219"/>
    </location>
</feature>
<feature type="transmembrane region" description="Helical" evidence="6">
    <location>
        <begin position="176"/>
        <end position="195"/>
    </location>
</feature>
<sequence length="254" mass="26386">MSTVTRDGLTARLFGVEFLDELRAIVREPTSLLFSIVMPIGMFVLFVSLFGKGNSEFGGPVGTQMVATFGTFGVLAVALLNPGTSVAADRNRGWLRAKQVSGVPVGVTLAAKVASALPYALGLLIAMTVAARLTGALTAPPVKLLAIAGILLLGALPFALLGLAVGFVASPNATAAVLNAVLLPSAVFSGLWMPLEIMPEFVRDLAPFLPTYHLARLAMTPLYGGEVFVHVLVLLGTTAVTATLAAVAYRRGKP</sequence>
<dbReference type="PANTHER" id="PTHR43229:SF2">
    <property type="entry name" value="NODULATION PROTEIN J"/>
    <property type="match status" value="1"/>
</dbReference>